<reference evidence="2" key="2">
    <citation type="submission" date="2020-05" db="EMBL/GenBank/DDBJ databases">
        <authorList>
            <person name="Kim H.-S."/>
            <person name="Proctor R.H."/>
            <person name="Brown D.W."/>
        </authorList>
    </citation>
    <scope>NUCLEOTIDE SEQUENCE</scope>
    <source>
        <strain evidence="2">NRRL 20472</strain>
    </source>
</reference>
<dbReference type="OrthoDB" id="3559235at2759"/>
<sequence>MSWNHGRLISKAKNNTDLINSARNLIQDFRDARSELSDKFPYLVDTANVLEEIDKSIALVQQEETLHTATVIKEIKETIKKTSYISQEGARQVRVRKRDVAKRGVTVDYPNKHKNTFKPMPKWLVKRRDELNRRILCAQVGLMGNTEEGFEILRDVLLETSAKVKGVLDLDLVLATRLQNASMTGPFQPNKDFEGDEVARQDEKQNTSNCSLEAVKPEDAEEDWVFDNVTLNQARAMAGEIGVKGWTETAKVVPRGGCR</sequence>
<dbReference type="AlphaFoldDB" id="A0A8H4XBY6"/>
<feature type="compositionally biased region" description="Basic and acidic residues" evidence="1">
    <location>
        <begin position="191"/>
        <end position="205"/>
    </location>
</feature>
<proteinExistence type="predicted"/>
<dbReference type="EMBL" id="JABEXW010000163">
    <property type="protein sequence ID" value="KAF4969392.1"/>
    <property type="molecule type" value="Genomic_DNA"/>
</dbReference>
<evidence type="ECO:0000256" key="1">
    <source>
        <dbReference type="SAM" id="MobiDB-lite"/>
    </source>
</evidence>
<protein>
    <submittedName>
        <fullName evidence="2">Uncharacterized protein</fullName>
    </submittedName>
</protein>
<accession>A0A8H4XBY6</accession>
<gene>
    <name evidence="2" type="ORF">FSARC_3374</name>
</gene>
<evidence type="ECO:0000313" key="3">
    <source>
        <dbReference type="Proteomes" id="UP000622797"/>
    </source>
</evidence>
<feature type="region of interest" description="Disordered" evidence="1">
    <location>
        <begin position="185"/>
        <end position="210"/>
    </location>
</feature>
<comment type="caution">
    <text evidence="2">The sequence shown here is derived from an EMBL/GenBank/DDBJ whole genome shotgun (WGS) entry which is preliminary data.</text>
</comment>
<reference evidence="2" key="1">
    <citation type="journal article" date="2020" name="BMC Genomics">
        <title>Correction to: Identification and distribution of gene clusters required for synthesis of sphingolipid metabolism inhibitors in diverse species of the filamentous fungus Fusarium.</title>
        <authorList>
            <person name="Kim H.S."/>
            <person name="Lohmar J.M."/>
            <person name="Busman M."/>
            <person name="Brown D.W."/>
            <person name="Naumann T.A."/>
            <person name="Divon H.H."/>
            <person name="Lysoe E."/>
            <person name="Uhlig S."/>
            <person name="Proctor R.H."/>
        </authorList>
    </citation>
    <scope>NUCLEOTIDE SEQUENCE</scope>
    <source>
        <strain evidence="2">NRRL 20472</strain>
    </source>
</reference>
<name>A0A8H4XBY6_9HYPO</name>
<organism evidence="2 3">
    <name type="scientific">Fusarium sarcochroum</name>
    <dbReference type="NCBI Taxonomy" id="1208366"/>
    <lineage>
        <taxon>Eukaryota</taxon>
        <taxon>Fungi</taxon>
        <taxon>Dikarya</taxon>
        <taxon>Ascomycota</taxon>
        <taxon>Pezizomycotina</taxon>
        <taxon>Sordariomycetes</taxon>
        <taxon>Hypocreomycetidae</taxon>
        <taxon>Hypocreales</taxon>
        <taxon>Nectriaceae</taxon>
        <taxon>Fusarium</taxon>
        <taxon>Fusarium lateritium species complex</taxon>
    </lineage>
</organism>
<dbReference type="Proteomes" id="UP000622797">
    <property type="component" value="Unassembled WGS sequence"/>
</dbReference>
<keyword evidence="3" id="KW-1185">Reference proteome</keyword>
<evidence type="ECO:0000313" key="2">
    <source>
        <dbReference type="EMBL" id="KAF4969392.1"/>
    </source>
</evidence>